<dbReference type="InterPro" id="IPR013984">
    <property type="entry name" value="Ald_Fedxn_OxRdtase_dom2"/>
</dbReference>
<dbReference type="PANTHER" id="PTHR30038:SF0">
    <property type="entry name" value="TUNGSTEN-CONTAINING ALDEHYDE FERREDOXIN OXIDOREDUCTASE"/>
    <property type="match status" value="1"/>
</dbReference>
<gene>
    <name evidence="10" type="ORF">PSDVSF_10650</name>
</gene>
<dbReference type="SUPFAM" id="SSF48310">
    <property type="entry name" value="Aldehyde ferredoxin oxidoreductase, C-terminal domains"/>
    <property type="match status" value="1"/>
</dbReference>
<evidence type="ECO:0000256" key="7">
    <source>
        <dbReference type="ARBA" id="ARBA00023014"/>
    </source>
</evidence>
<proteinExistence type="inferred from homology"/>
<dbReference type="InterPro" id="IPR051919">
    <property type="entry name" value="W-dependent_AOR"/>
</dbReference>
<evidence type="ECO:0000256" key="1">
    <source>
        <dbReference type="ARBA" id="ARBA00001966"/>
    </source>
</evidence>
<evidence type="ECO:0000256" key="8">
    <source>
        <dbReference type="ARBA" id="ARBA00049934"/>
    </source>
</evidence>
<dbReference type="Gene3D" id="1.10.569.10">
    <property type="entry name" value="Aldehyde Ferredoxin Oxidoreductase Protein, subunit A, domain 2"/>
    <property type="match status" value="1"/>
</dbReference>
<reference evidence="10" key="1">
    <citation type="journal article" date="2022" name="Arch. Microbiol.">
        <title>Pseudodesulfovibrio sediminis sp. nov., a mesophilic and neutrophilic sulfate-reducing bacterium isolated from sediment of a brackish lake.</title>
        <authorList>
            <person name="Takahashi A."/>
            <person name="Kojima H."/>
            <person name="Watanabe M."/>
            <person name="Fukui M."/>
        </authorList>
    </citation>
    <scope>NUCLEOTIDE SEQUENCE</scope>
    <source>
        <strain evidence="10">SF6</strain>
    </source>
</reference>
<sequence length="595" mass="63732">MPFQSVRGIFPHMNTLSGWTGSVLHLDLTEKSVETRHPDLSVYTKYMGGKGLTGYYLRPHATKEYTDPDLPVIIATGPLTGTAAPTSGRGTIMSRSPLTGAICDTSVGGRLATQLKQAGYDAIVITGMSDTPCGIEILDGDARIVPTQLGGTTTDTLFDQLTPSLPNDASIACIGPAGENGSPMAAIMVDRHHAAGRGGLGMIWGAKNLKYLSVHGTGTVSVHDEDALTEAREEILRLTAASPVLMGQHGFSCWGTGSLFDLMDSRRMMPTDNFARTRFEHAAELNAAAYKKRFSPTSHGCMGCHIRCKKTAQDGRNMPEFETMSHFTALIGNTNMALVLTANDTCGKLGLDPVSAGATLACRREITGEDYTAESLLAALHEMAEGGDLGQGSHTFAALCERPEASMSVKGLELPAYDPRGAYGMALAYATSTRGGCQLRAYPVSHEILRKPVATDRFSFSGKARIIKIAEDMNAVVDSLSACKFIFLAASLEEYAKAYTAVTGVAVSGHTLLEIGERIYYNERIMNAANGFDAADDDLPERFFTEAGTSGGGITIAPIDRDDFLTARQTYYRVRGLDQNGIPTPEKIEKLGLNR</sequence>
<dbReference type="Pfam" id="PF02730">
    <property type="entry name" value="AFOR_N"/>
    <property type="match status" value="1"/>
</dbReference>
<dbReference type="InterPro" id="IPR013985">
    <property type="entry name" value="Ald_Fedxn_OxRdtase_dom3"/>
</dbReference>
<comment type="similarity">
    <text evidence="2">Belongs to the AOR/FOR family.</text>
</comment>
<dbReference type="Proteomes" id="UP001053296">
    <property type="component" value="Chromosome"/>
</dbReference>
<feature type="domain" description="Aldehyde ferredoxin oxidoreductase N-terminal" evidence="9">
    <location>
        <begin position="19"/>
        <end position="218"/>
    </location>
</feature>
<dbReference type="SMART" id="SM00790">
    <property type="entry name" value="AFOR_N"/>
    <property type="match status" value="1"/>
</dbReference>
<evidence type="ECO:0000256" key="2">
    <source>
        <dbReference type="ARBA" id="ARBA00011032"/>
    </source>
</evidence>
<comment type="cofactor">
    <cofactor evidence="1">
        <name>[4Fe-4S] cluster</name>
        <dbReference type="ChEBI" id="CHEBI:49883"/>
    </cofactor>
</comment>
<evidence type="ECO:0000256" key="3">
    <source>
        <dbReference type="ARBA" id="ARBA00022485"/>
    </source>
</evidence>
<keyword evidence="11" id="KW-1185">Reference proteome</keyword>
<dbReference type="InterPro" id="IPR036503">
    <property type="entry name" value="Ald_Fedxn_OxRdtase_N_sf"/>
</dbReference>
<dbReference type="SUPFAM" id="SSF56228">
    <property type="entry name" value="Aldehyde ferredoxin oxidoreductase, N-terminal domain"/>
    <property type="match status" value="1"/>
</dbReference>
<organism evidence="10 11">
    <name type="scientific">Pseudodesulfovibrio sediminis</name>
    <dbReference type="NCBI Taxonomy" id="2810563"/>
    <lineage>
        <taxon>Bacteria</taxon>
        <taxon>Pseudomonadati</taxon>
        <taxon>Thermodesulfobacteriota</taxon>
        <taxon>Desulfovibrionia</taxon>
        <taxon>Desulfovibrionales</taxon>
        <taxon>Desulfovibrionaceae</taxon>
    </lineage>
</organism>
<keyword evidence="4" id="KW-0479">Metal-binding</keyword>
<keyword evidence="7" id="KW-0411">Iron-sulfur</keyword>
<keyword evidence="6" id="KW-0408">Iron</keyword>
<dbReference type="Pfam" id="PF01314">
    <property type="entry name" value="AFOR_C"/>
    <property type="match status" value="1"/>
</dbReference>
<dbReference type="Gene3D" id="1.10.599.10">
    <property type="entry name" value="Aldehyde Ferredoxin Oxidoreductase Protein, subunit A, domain 3"/>
    <property type="match status" value="1"/>
</dbReference>
<evidence type="ECO:0000313" key="11">
    <source>
        <dbReference type="Proteomes" id="UP001053296"/>
    </source>
</evidence>
<evidence type="ECO:0000256" key="6">
    <source>
        <dbReference type="ARBA" id="ARBA00023004"/>
    </source>
</evidence>
<protein>
    <submittedName>
        <fullName evidence="10">Aldehyde ferredoxin oxidoreductase</fullName>
    </submittedName>
</protein>
<dbReference type="InterPro" id="IPR013983">
    <property type="entry name" value="Ald_Fedxn_OxRdtase_N"/>
</dbReference>
<keyword evidence="3" id="KW-0004">4Fe-4S</keyword>
<keyword evidence="5" id="KW-0560">Oxidoreductase</keyword>
<dbReference type="EMBL" id="AP024485">
    <property type="protein sequence ID" value="BCS87823.1"/>
    <property type="molecule type" value="Genomic_DNA"/>
</dbReference>
<dbReference type="Gene3D" id="3.60.9.10">
    <property type="entry name" value="Aldehyde ferredoxin oxidoreductase, N-terminal domain"/>
    <property type="match status" value="1"/>
</dbReference>
<evidence type="ECO:0000256" key="5">
    <source>
        <dbReference type="ARBA" id="ARBA00023002"/>
    </source>
</evidence>
<name>A0ABM8I2N9_9BACT</name>
<accession>A0ABM8I2N9</accession>
<dbReference type="InterPro" id="IPR036021">
    <property type="entry name" value="Tungsten_al_ferr_oxy-like_C"/>
</dbReference>
<dbReference type="InterPro" id="IPR001203">
    <property type="entry name" value="OxRdtase_Ald_Fedxn_C"/>
</dbReference>
<evidence type="ECO:0000256" key="4">
    <source>
        <dbReference type="ARBA" id="ARBA00022723"/>
    </source>
</evidence>
<dbReference type="PANTHER" id="PTHR30038">
    <property type="entry name" value="ALDEHYDE FERREDOXIN OXIDOREDUCTASE"/>
    <property type="match status" value="1"/>
</dbReference>
<comment type="cofactor">
    <cofactor evidence="8">
        <name>tungstopterin</name>
        <dbReference type="ChEBI" id="CHEBI:30402"/>
    </cofactor>
</comment>
<evidence type="ECO:0000313" key="10">
    <source>
        <dbReference type="EMBL" id="BCS87823.1"/>
    </source>
</evidence>
<evidence type="ECO:0000259" key="9">
    <source>
        <dbReference type="SMART" id="SM00790"/>
    </source>
</evidence>